<gene>
    <name evidence="12" type="primary">CYP81E8_7</name>
    <name evidence="12" type="ORF">CK203_000884</name>
</gene>
<dbReference type="CDD" id="cd20653">
    <property type="entry name" value="CYP81"/>
    <property type="match status" value="1"/>
</dbReference>
<proteinExistence type="inferred from homology"/>
<dbReference type="GO" id="GO:0016705">
    <property type="term" value="F:oxidoreductase activity, acting on paired donors, with incorporation or reduction of molecular oxygen"/>
    <property type="evidence" value="ECO:0007669"/>
    <property type="project" value="InterPro"/>
</dbReference>
<dbReference type="Gene3D" id="1.10.630.10">
    <property type="entry name" value="Cytochrome P450"/>
    <property type="match status" value="3"/>
</dbReference>
<dbReference type="FunFam" id="1.10.630.10:FF:000126">
    <property type="entry name" value="Predicted protein"/>
    <property type="match status" value="1"/>
</dbReference>
<comment type="caution">
    <text evidence="12">The sequence shown here is derived from an EMBL/GenBank/DDBJ whole genome shotgun (WGS) entry which is preliminary data.</text>
</comment>
<protein>
    <submittedName>
        <fullName evidence="12">Cytochrome P450 81E8</fullName>
    </submittedName>
</protein>
<dbReference type="GO" id="GO:0016020">
    <property type="term" value="C:membrane"/>
    <property type="evidence" value="ECO:0007669"/>
    <property type="project" value="UniProtKB-SubCell"/>
</dbReference>
<dbReference type="EMBL" id="QGNW01000001">
    <property type="protein sequence ID" value="RVX23465.1"/>
    <property type="molecule type" value="Genomic_DNA"/>
</dbReference>
<evidence type="ECO:0000256" key="8">
    <source>
        <dbReference type="ARBA" id="ARBA00023002"/>
    </source>
</evidence>
<dbReference type="InterPro" id="IPR017972">
    <property type="entry name" value="Cyt_P450_CS"/>
</dbReference>
<dbReference type="InterPro" id="IPR001128">
    <property type="entry name" value="Cyt_P450"/>
</dbReference>
<dbReference type="Proteomes" id="UP000288805">
    <property type="component" value="Unassembled WGS sequence"/>
</dbReference>
<dbReference type="InterPro" id="IPR002401">
    <property type="entry name" value="Cyt_P450_E_grp-I"/>
</dbReference>
<evidence type="ECO:0000256" key="6">
    <source>
        <dbReference type="ARBA" id="ARBA00022723"/>
    </source>
</evidence>
<keyword evidence="9" id="KW-0408">Iron</keyword>
<keyword evidence="4" id="KW-0349">Heme</keyword>
<evidence type="ECO:0000256" key="9">
    <source>
        <dbReference type="ARBA" id="ARBA00023004"/>
    </source>
</evidence>
<evidence type="ECO:0000256" key="4">
    <source>
        <dbReference type="ARBA" id="ARBA00022617"/>
    </source>
</evidence>
<comment type="similarity">
    <text evidence="3">Belongs to the cytochrome P450 family.</text>
</comment>
<evidence type="ECO:0000256" key="7">
    <source>
        <dbReference type="ARBA" id="ARBA00022989"/>
    </source>
</evidence>
<dbReference type="FunFam" id="1.10.630.10:FF:000023">
    <property type="entry name" value="Cytochrome P450 family protein"/>
    <property type="match status" value="1"/>
</dbReference>
<dbReference type="PRINTS" id="PR00463">
    <property type="entry name" value="EP450I"/>
</dbReference>
<evidence type="ECO:0000256" key="10">
    <source>
        <dbReference type="ARBA" id="ARBA00023033"/>
    </source>
</evidence>
<dbReference type="PANTHER" id="PTHR47947:SF62">
    <property type="entry name" value="CYTOCHROME P450, FAMILY 81, SUBFAMILY D, POLYPEPTIDE 5"/>
    <property type="match status" value="1"/>
</dbReference>
<organism evidence="12 13">
    <name type="scientific">Vitis vinifera</name>
    <name type="common">Grape</name>
    <dbReference type="NCBI Taxonomy" id="29760"/>
    <lineage>
        <taxon>Eukaryota</taxon>
        <taxon>Viridiplantae</taxon>
        <taxon>Streptophyta</taxon>
        <taxon>Embryophyta</taxon>
        <taxon>Tracheophyta</taxon>
        <taxon>Spermatophyta</taxon>
        <taxon>Magnoliopsida</taxon>
        <taxon>eudicotyledons</taxon>
        <taxon>Gunneridae</taxon>
        <taxon>Pentapetalae</taxon>
        <taxon>rosids</taxon>
        <taxon>Vitales</taxon>
        <taxon>Vitaceae</taxon>
        <taxon>Viteae</taxon>
        <taxon>Vitis</taxon>
    </lineage>
</organism>
<evidence type="ECO:0000313" key="12">
    <source>
        <dbReference type="EMBL" id="RVX23465.1"/>
    </source>
</evidence>
<evidence type="ECO:0000313" key="13">
    <source>
        <dbReference type="Proteomes" id="UP000288805"/>
    </source>
</evidence>
<dbReference type="GO" id="GO:0020037">
    <property type="term" value="F:heme binding"/>
    <property type="evidence" value="ECO:0007669"/>
    <property type="project" value="InterPro"/>
</dbReference>
<accession>A0A438KQJ2</accession>
<keyword evidence="7" id="KW-1133">Transmembrane helix</keyword>
<dbReference type="GO" id="GO:0005506">
    <property type="term" value="F:iron ion binding"/>
    <property type="evidence" value="ECO:0007669"/>
    <property type="project" value="InterPro"/>
</dbReference>
<dbReference type="PROSITE" id="PS00086">
    <property type="entry name" value="CYTOCHROME_P450"/>
    <property type="match status" value="2"/>
</dbReference>
<sequence>MFLGIRKDEIKHLLRRLGRDSRDNFANVELKSLFSELTFNIITRMVAGKRYYGEGSDFEEAKHFREIIRKFSIECRHQIQEIFLPILRWMDYGGYEKKMARTNLVFATNTAAVTMEWAMSLLLNHPDVQKKAKVELDTCVRQERLLEEADLPKLHYLQNIISETFRLCPPAPLWLPHMSSENCQLRGFDIPRDTMLLVNSWTLHRDPKLWDDPTSFKPERFEGGERGETYKLLPFGTGRRACPGSGLANKVVGLTLGSLIQCYEWERVSEKKVDMMEGKGLTMPKMEPLEAIWPLHRTLHRLSERHGPIVSLRFGSRPVIVVSSPSVVKECFTKNDVIFANRPKFVMGKFIGYDYTVVSLAPYGDHWRNLRRLSAVEIFASNRLNLFLGIRRYEIKQLLLRLSRNSVENFAKVELKSMLSELLLNITMRMVAGKRFYGDNMKDVEEGREFREIIKEMFEFGGTSNPGDFFPILQWIDYQGYNKRALRLGKKMDVFLQGLLDECRSNKSDLENRNTMIDHLLSLQESEPEYYTDEIIKGLIGAIQVGGADTTAGTIEWAMSLLLNHPEVLKKARDELDTHIGHDCLIDETDLPKLQYLQSIISESLRPFPLAPLLVPYFSTEDCKLGGFDVPGGTILLVNAWALHRDPKLWNDPTSFKPERFETRESETYKLLPFGLGRRACPGIGLANRVVGLTLGSLIQCFDWKRVDEKEINMDEGQGLIMPKMEPLEAMCKTRQVMNNEQENIGNEA</sequence>
<keyword evidence="5" id="KW-0812">Transmembrane</keyword>
<evidence type="ECO:0000256" key="5">
    <source>
        <dbReference type="ARBA" id="ARBA00022692"/>
    </source>
</evidence>
<keyword evidence="11" id="KW-0472">Membrane</keyword>
<dbReference type="GO" id="GO:0004497">
    <property type="term" value="F:monooxygenase activity"/>
    <property type="evidence" value="ECO:0007669"/>
    <property type="project" value="UniProtKB-KW"/>
</dbReference>
<evidence type="ECO:0000256" key="11">
    <source>
        <dbReference type="ARBA" id="ARBA00023136"/>
    </source>
</evidence>
<reference evidence="12 13" key="1">
    <citation type="journal article" date="2018" name="PLoS Genet.">
        <title>Population sequencing reveals clonal diversity and ancestral inbreeding in the grapevine cultivar Chardonnay.</title>
        <authorList>
            <person name="Roach M.J."/>
            <person name="Johnson D.L."/>
            <person name="Bohlmann J."/>
            <person name="van Vuuren H.J."/>
            <person name="Jones S.J."/>
            <person name="Pretorius I.S."/>
            <person name="Schmidt S.A."/>
            <person name="Borneman A.R."/>
        </authorList>
    </citation>
    <scope>NUCLEOTIDE SEQUENCE [LARGE SCALE GENOMIC DNA]</scope>
    <source>
        <strain evidence="13">cv. Chardonnay</strain>
        <tissue evidence="12">Leaf</tissue>
    </source>
</reference>
<name>A0A438KQJ2_VITVI</name>
<evidence type="ECO:0000256" key="3">
    <source>
        <dbReference type="ARBA" id="ARBA00010617"/>
    </source>
</evidence>
<keyword evidence="6" id="KW-0479">Metal-binding</keyword>
<keyword evidence="10" id="KW-0503">Monooxygenase</keyword>
<dbReference type="AlphaFoldDB" id="A0A438KQJ2"/>
<dbReference type="PRINTS" id="PR00385">
    <property type="entry name" value="P450"/>
</dbReference>
<dbReference type="InterPro" id="IPR050651">
    <property type="entry name" value="Plant_Cytochrome_P450_Monoox"/>
</dbReference>
<keyword evidence="8" id="KW-0560">Oxidoreductase</keyword>
<comment type="cofactor">
    <cofactor evidence="1">
        <name>heme</name>
        <dbReference type="ChEBI" id="CHEBI:30413"/>
    </cofactor>
</comment>
<comment type="subcellular location">
    <subcellularLocation>
        <location evidence="2">Membrane</location>
        <topology evidence="2">Single-pass membrane protein</topology>
    </subcellularLocation>
</comment>
<dbReference type="SUPFAM" id="SSF48264">
    <property type="entry name" value="Cytochrome P450"/>
    <property type="match status" value="2"/>
</dbReference>
<dbReference type="PANTHER" id="PTHR47947">
    <property type="entry name" value="CYTOCHROME P450 82C3-RELATED"/>
    <property type="match status" value="1"/>
</dbReference>
<evidence type="ECO:0000256" key="1">
    <source>
        <dbReference type="ARBA" id="ARBA00001971"/>
    </source>
</evidence>
<dbReference type="Pfam" id="PF00067">
    <property type="entry name" value="p450"/>
    <property type="match status" value="2"/>
</dbReference>
<dbReference type="InterPro" id="IPR036396">
    <property type="entry name" value="Cyt_P450_sf"/>
</dbReference>
<evidence type="ECO:0000256" key="2">
    <source>
        <dbReference type="ARBA" id="ARBA00004167"/>
    </source>
</evidence>